<dbReference type="Proteomes" id="UP000315995">
    <property type="component" value="Chromosome"/>
</dbReference>
<keyword evidence="6" id="KW-0472">Membrane</keyword>
<organism evidence="8 9">
    <name type="scientific">Persicimonas caeni</name>
    <dbReference type="NCBI Taxonomy" id="2292766"/>
    <lineage>
        <taxon>Bacteria</taxon>
        <taxon>Deltaproteobacteria</taxon>
        <taxon>Bradymonadales</taxon>
        <taxon>Bradymonadaceae</taxon>
        <taxon>Persicimonas</taxon>
    </lineage>
</organism>
<sequence length="286" mass="31659">MLTLLPTVLAQATPDATALAQALQSIEFDKLLHALAIVAVGYTLNRLIETSLERLGKQVPKRRLLLEQVSSFTRLSIFVLGTYLAAATVLENQKSAALGVMGTLAVALGFALKDTVSSVMAGIFILVDQPFQVGDRVRFEGYYGEIKEIGLRSVRLQTLDDHRVSIPNNKFLTEAVASANDGDLDMMVEMKFHVAMSEDADLVKKLVHRACVTSKYVYLDKPVAMRVRDEEVSYTFVTTVTCKAYVIDARFEKAYVSDVTERVKLAFRRHGVQSPYARTAEVMAES</sequence>
<dbReference type="Gene3D" id="2.30.30.60">
    <property type="match status" value="1"/>
</dbReference>
<comment type="similarity">
    <text evidence="2">Belongs to the MscS (TC 1.A.23) family.</text>
</comment>
<dbReference type="SUPFAM" id="SSF50182">
    <property type="entry name" value="Sm-like ribonucleoproteins"/>
    <property type="match status" value="1"/>
</dbReference>
<dbReference type="InterPro" id="IPR010920">
    <property type="entry name" value="LSM_dom_sf"/>
</dbReference>
<dbReference type="GO" id="GO:0005886">
    <property type="term" value="C:plasma membrane"/>
    <property type="evidence" value="ECO:0007669"/>
    <property type="project" value="UniProtKB-SubCell"/>
</dbReference>
<dbReference type="EMBL" id="CP041186">
    <property type="protein sequence ID" value="QDG49448.1"/>
    <property type="molecule type" value="Genomic_DNA"/>
</dbReference>
<evidence type="ECO:0000313" key="8">
    <source>
        <dbReference type="EMBL" id="QDG49448.1"/>
    </source>
</evidence>
<evidence type="ECO:0000313" key="9">
    <source>
        <dbReference type="Proteomes" id="UP000315995"/>
    </source>
</evidence>
<evidence type="ECO:0000259" key="7">
    <source>
        <dbReference type="Pfam" id="PF00924"/>
    </source>
</evidence>
<keyword evidence="4" id="KW-0812">Transmembrane</keyword>
<accession>A0A4Y6PMC3</accession>
<evidence type="ECO:0000256" key="1">
    <source>
        <dbReference type="ARBA" id="ARBA00004651"/>
    </source>
</evidence>
<evidence type="ECO:0000256" key="6">
    <source>
        <dbReference type="ARBA" id="ARBA00023136"/>
    </source>
</evidence>
<keyword evidence="3" id="KW-1003">Cell membrane</keyword>
<dbReference type="GO" id="GO:0008381">
    <property type="term" value="F:mechanosensitive monoatomic ion channel activity"/>
    <property type="evidence" value="ECO:0007669"/>
    <property type="project" value="InterPro"/>
</dbReference>
<dbReference type="SUPFAM" id="SSF82689">
    <property type="entry name" value="Mechanosensitive channel protein MscS (YggB), C-terminal domain"/>
    <property type="match status" value="1"/>
</dbReference>
<dbReference type="AlphaFoldDB" id="A0A4Y6PMC3"/>
<name>A0A4Y6PMC3_PERCE</name>
<evidence type="ECO:0000256" key="4">
    <source>
        <dbReference type="ARBA" id="ARBA00022692"/>
    </source>
</evidence>
<dbReference type="InterPro" id="IPR011014">
    <property type="entry name" value="MscS_channel_TM-2"/>
</dbReference>
<dbReference type="OrthoDB" id="9784565at2"/>
<comment type="subcellular location">
    <subcellularLocation>
        <location evidence="1">Cell membrane</location>
        <topology evidence="1">Multi-pass membrane protein</topology>
    </subcellularLocation>
</comment>
<dbReference type="InterPro" id="IPR045275">
    <property type="entry name" value="MscS_archaea/bacteria_type"/>
</dbReference>
<dbReference type="InterPro" id="IPR023408">
    <property type="entry name" value="MscS_beta-dom_sf"/>
</dbReference>
<dbReference type="PANTHER" id="PTHR30221">
    <property type="entry name" value="SMALL-CONDUCTANCE MECHANOSENSITIVE CHANNEL"/>
    <property type="match status" value="1"/>
</dbReference>
<dbReference type="PANTHER" id="PTHR30221:SF1">
    <property type="entry name" value="SMALL-CONDUCTANCE MECHANOSENSITIVE CHANNEL"/>
    <property type="match status" value="1"/>
</dbReference>
<dbReference type="RefSeq" id="WP_141195946.1">
    <property type="nucleotide sequence ID" value="NZ_CP041186.1"/>
</dbReference>
<evidence type="ECO:0000256" key="3">
    <source>
        <dbReference type="ARBA" id="ARBA00022475"/>
    </source>
</evidence>
<dbReference type="SUPFAM" id="SSF82861">
    <property type="entry name" value="Mechanosensitive channel protein MscS (YggB), transmembrane region"/>
    <property type="match status" value="1"/>
</dbReference>
<keyword evidence="5" id="KW-1133">Transmembrane helix</keyword>
<dbReference type="Pfam" id="PF00924">
    <property type="entry name" value="MS_channel_2nd"/>
    <property type="match status" value="1"/>
</dbReference>
<dbReference type="InterPro" id="IPR011066">
    <property type="entry name" value="MscS_channel_C_sf"/>
</dbReference>
<proteinExistence type="inferred from homology"/>
<keyword evidence="9" id="KW-1185">Reference proteome</keyword>
<feature type="domain" description="Mechanosensitive ion channel MscS" evidence="7">
    <location>
        <begin position="114"/>
        <end position="176"/>
    </location>
</feature>
<dbReference type="InterPro" id="IPR006685">
    <property type="entry name" value="MscS_channel_2nd"/>
</dbReference>
<accession>A0A5B8Y4I9</accession>
<dbReference type="Gene3D" id="1.10.287.1260">
    <property type="match status" value="1"/>
</dbReference>
<evidence type="ECO:0000256" key="2">
    <source>
        <dbReference type="ARBA" id="ARBA00008017"/>
    </source>
</evidence>
<evidence type="ECO:0000256" key="5">
    <source>
        <dbReference type="ARBA" id="ARBA00022989"/>
    </source>
</evidence>
<protein>
    <submittedName>
        <fullName evidence="8">Mechanosensitive ion channel</fullName>
    </submittedName>
</protein>
<reference evidence="8 9" key="1">
    <citation type="submission" date="2019-06" db="EMBL/GenBank/DDBJ databases">
        <title>Persicimonas caeni gen. nov., sp. nov., a predatory bacterium isolated from solar saltern.</title>
        <authorList>
            <person name="Wang S."/>
        </authorList>
    </citation>
    <scope>NUCLEOTIDE SEQUENCE [LARGE SCALE GENOMIC DNA]</scope>
    <source>
        <strain evidence="8 9">YN101</strain>
    </source>
</reference>
<gene>
    <name evidence="8" type="ORF">FIV42_01450</name>
</gene>